<reference evidence="2 3" key="1">
    <citation type="submission" date="2020-05" db="EMBL/GenBank/DDBJ databases">
        <title>Sulfurimonas marisnigri, sp. nov., and Sulfurimonas baltica, sp. nov., manganese oxide reducing chemolithoautotrophs of the class Epsilonproteobacteria isolated from the pelagic redoxclines of the Black and Baltic Seas and emended description of the genus Sulfurimonas.</title>
        <authorList>
            <person name="Henkel J.V."/>
            <person name="Laudan C."/>
            <person name="Werner J."/>
            <person name="Neu T."/>
            <person name="Plewe S."/>
            <person name="Sproer C."/>
            <person name="Bunk B."/>
            <person name="Schulz-Vogt H.N."/>
        </authorList>
    </citation>
    <scope>NUCLEOTIDE SEQUENCE [LARGE SCALE GENOMIC DNA]</scope>
    <source>
        <strain evidence="2 3">GD2</strain>
    </source>
</reference>
<dbReference type="EMBL" id="CP054492">
    <property type="protein sequence ID" value="QOY53045.1"/>
    <property type="molecule type" value="Genomic_DNA"/>
</dbReference>
<feature type="transmembrane region" description="Helical" evidence="1">
    <location>
        <begin position="9"/>
        <end position="27"/>
    </location>
</feature>
<evidence type="ECO:0000313" key="2">
    <source>
        <dbReference type="EMBL" id="QOY53045.1"/>
    </source>
</evidence>
<keyword evidence="1" id="KW-1133">Transmembrane helix</keyword>
<feature type="transmembrane region" description="Helical" evidence="1">
    <location>
        <begin position="94"/>
        <end position="112"/>
    </location>
</feature>
<evidence type="ECO:0000256" key="1">
    <source>
        <dbReference type="SAM" id="Phobius"/>
    </source>
</evidence>
<feature type="transmembrane region" description="Helical" evidence="1">
    <location>
        <begin position="124"/>
        <end position="146"/>
    </location>
</feature>
<organism evidence="2 3">
    <name type="scientific">Candidatus Sulfurimonas baltica</name>
    <dbReference type="NCBI Taxonomy" id="2740404"/>
    <lineage>
        <taxon>Bacteria</taxon>
        <taxon>Pseudomonadati</taxon>
        <taxon>Campylobacterota</taxon>
        <taxon>Epsilonproteobacteria</taxon>
        <taxon>Campylobacterales</taxon>
        <taxon>Sulfurimonadaceae</taxon>
        <taxon>Sulfurimonas</taxon>
    </lineage>
</organism>
<feature type="transmembrane region" description="Helical" evidence="1">
    <location>
        <begin position="62"/>
        <end position="82"/>
    </location>
</feature>
<dbReference type="KEGG" id="sbal:HUE88_05030"/>
<dbReference type="RefSeq" id="WP_194371717.1">
    <property type="nucleotide sequence ID" value="NZ_CP054492.1"/>
</dbReference>
<dbReference type="Proteomes" id="UP000593994">
    <property type="component" value="Chromosome"/>
</dbReference>
<keyword evidence="1" id="KW-0472">Membrane</keyword>
<sequence>MQEAYKLSILYYLIFSLLLIASAVMLFEHKIGFSLNNILEYYIGNEEKFIPAKNSSGILKTILPHIFVFGLITMVLTHFLVFTKLRYKKSTLTLIYLTFITAFLEIAAPFLIVNGFEFFAYVKLLSFFLFLTLILYISWLIFYSIIYE</sequence>
<dbReference type="AlphaFoldDB" id="A0A7S7LX79"/>
<accession>A0A7S7LX79</accession>
<keyword evidence="3" id="KW-1185">Reference proteome</keyword>
<keyword evidence="1" id="KW-0812">Transmembrane</keyword>
<gene>
    <name evidence="2" type="ORF">HUE88_05030</name>
</gene>
<proteinExistence type="predicted"/>
<name>A0A7S7LX79_9BACT</name>
<protein>
    <submittedName>
        <fullName evidence="2">Uncharacterized protein</fullName>
    </submittedName>
</protein>
<evidence type="ECO:0000313" key="3">
    <source>
        <dbReference type="Proteomes" id="UP000593994"/>
    </source>
</evidence>